<proteinExistence type="predicted"/>
<evidence type="ECO:0000313" key="1">
    <source>
        <dbReference type="EMBL" id="KAJ2767032.1"/>
    </source>
</evidence>
<dbReference type="Proteomes" id="UP001140234">
    <property type="component" value="Unassembled WGS sequence"/>
</dbReference>
<sequence length="605" mass="67492">GIRAAFRDLKPLVDATSGFPENKKWNEREMYSCLQALFLFVAYHVKHGLSDICHRIRVQLILPYAEVDANPWHADDDNRPDLGLAVRWLESNDDVACIPGKADYEDAFAILEAKGERESSRSGSESTLDTATKDAFAQVVDYTRQLYAEQIDRRYAWGLTQCCAKTRACLLVNNGMVATHAMDLRTEDGRRELVRLIVDWSLGEFHQLGFDPSIRRLHDLGCWEIEVPRLRNTGGGDTGGGAAGGDTVLYYFAKSLVRADRLRGRHTRCFAATLVKPTAEVTKDNPLIPQVVIKDAWSYVEHRDGGMDEGHEPREITFHHMIREAPPDKRSHLPQFQNGGAVRMTTGNVSAADTTDAILGPLRDELPGGLDSRKCRYEHVRMATKLVTHLLQEATSVYELIVVVNDAVKAVGALHDIGILHRDVSVNNIMFARGQDDEPCGVLIDLDSALLTDDASLGSNRICTGTAPFMSVNNLERLPKQKSPAGKEGSENAVPALVDELESFLYVLIWHGVWGATPEHREQTLGQRPKVVAWLNPLSAENKRDKMSSKVNLGTLTGEFYNASNYETVASNADRTKNTKWVQDSYVFLKRLVWDLRDILFDNPG</sequence>
<reference evidence="1" key="1">
    <citation type="submission" date="2022-07" db="EMBL/GenBank/DDBJ databases">
        <title>Phylogenomic reconstructions and comparative analyses of Kickxellomycotina fungi.</title>
        <authorList>
            <person name="Reynolds N.K."/>
            <person name="Stajich J.E."/>
            <person name="Barry K."/>
            <person name="Grigoriev I.V."/>
            <person name="Crous P."/>
            <person name="Smith M.E."/>
        </authorList>
    </citation>
    <scope>NUCLEOTIDE SEQUENCE</scope>
    <source>
        <strain evidence="1">CBS 109366</strain>
    </source>
</reference>
<keyword evidence="2" id="KW-1185">Reference proteome</keyword>
<protein>
    <submittedName>
        <fullName evidence="1">Uncharacterized protein</fullName>
    </submittedName>
</protein>
<name>A0ACC1JTZ7_9FUNG</name>
<evidence type="ECO:0000313" key="2">
    <source>
        <dbReference type="Proteomes" id="UP001140234"/>
    </source>
</evidence>
<accession>A0ACC1JTZ7</accession>
<organism evidence="1 2">
    <name type="scientific">Coemansia nantahalensis</name>
    <dbReference type="NCBI Taxonomy" id="2789366"/>
    <lineage>
        <taxon>Eukaryota</taxon>
        <taxon>Fungi</taxon>
        <taxon>Fungi incertae sedis</taxon>
        <taxon>Zoopagomycota</taxon>
        <taxon>Kickxellomycotina</taxon>
        <taxon>Kickxellomycetes</taxon>
        <taxon>Kickxellales</taxon>
        <taxon>Kickxellaceae</taxon>
        <taxon>Coemansia</taxon>
    </lineage>
</organism>
<feature type="non-terminal residue" evidence="1">
    <location>
        <position position="1"/>
    </location>
</feature>
<gene>
    <name evidence="1" type="ORF">IWQ57_004121</name>
</gene>
<feature type="non-terminal residue" evidence="1">
    <location>
        <position position="605"/>
    </location>
</feature>
<dbReference type="EMBL" id="JANBUJ010001533">
    <property type="protein sequence ID" value="KAJ2767032.1"/>
    <property type="molecule type" value="Genomic_DNA"/>
</dbReference>
<comment type="caution">
    <text evidence="1">The sequence shown here is derived from an EMBL/GenBank/DDBJ whole genome shotgun (WGS) entry which is preliminary data.</text>
</comment>